<feature type="domain" description="UDP-galactopyranose mutase C-terminal" evidence="6">
    <location>
        <begin position="146"/>
        <end position="347"/>
    </location>
</feature>
<organism evidence="7 8">
    <name type="scientific">Acinetobacter marinus</name>
    <dbReference type="NCBI Taxonomy" id="281375"/>
    <lineage>
        <taxon>Bacteria</taxon>
        <taxon>Pseudomonadati</taxon>
        <taxon>Pseudomonadota</taxon>
        <taxon>Gammaproteobacteria</taxon>
        <taxon>Moraxellales</taxon>
        <taxon>Moraxellaceae</taxon>
        <taxon>Acinetobacter</taxon>
    </lineage>
</organism>
<dbReference type="NCBIfam" id="TIGR00031">
    <property type="entry name" value="UDP-GALP_mutase"/>
    <property type="match status" value="1"/>
</dbReference>
<keyword evidence="4" id="KW-0274">FAD</keyword>
<reference evidence="8" key="1">
    <citation type="submission" date="2016-09" db="EMBL/GenBank/DDBJ databases">
        <authorList>
            <person name="Varghese N."/>
            <person name="Submissions S."/>
        </authorList>
    </citation>
    <scope>NUCLEOTIDE SEQUENCE [LARGE SCALE GENOMIC DNA]</scope>
    <source>
        <strain evidence="8">ANC 3699</strain>
    </source>
</reference>
<proteinExistence type="inferred from homology"/>
<dbReference type="Pfam" id="PF13450">
    <property type="entry name" value="NAD_binding_8"/>
    <property type="match status" value="1"/>
</dbReference>
<evidence type="ECO:0000256" key="3">
    <source>
        <dbReference type="ARBA" id="ARBA00022630"/>
    </source>
</evidence>
<evidence type="ECO:0000256" key="4">
    <source>
        <dbReference type="ARBA" id="ARBA00022827"/>
    </source>
</evidence>
<evidence type="ECO:0000259" key="6">
    <source>
        <dbReference type="Pfam" id="PF03275"/>
    </source>
</evidence>
<sequence>MYDYLIVGAGMFGTTFARLATDAGKKCLVIDKREHIAGNCFSKETHGIHQHIYGPHIFHTNDADIWEYVNRFAEFNTFVNRPIAINNGKAYSLPFSMYTFNAMWGVTTPQEAMAKIEEQRLKLDREPANLEEQALSLVGTDIYNTLIRDYTKKQWKKDPKELPASIIKRLPVRLTWDNNYFFDKYQGIPVGGYTAMFEQMLDGIEVRTNVDYFADKENFDAMADKVVFTGKIDEYYGFQFGELEYRSLKFETEVIDVDNYQGNAVINYNSADVPWTRMIEHKHFDDSTAEKNKTIITKEIPDEWDRDKTPYYPIGDEKNTEIFKKYRELANADENVIFGGRLAEYRYYDMHQVIGSAMSKFKRGGFNG</sequence>
<dbReference type="Gene3D" id="3.40.50.720">
    <property type="entry name" value="NAD(P)-binding Rossmann-like Domain"/>
    <property type="match status" value="3"/>
</dbReference>
<dbReference type="SUPFAM" id="SSF54373">
    <property type="entry name" value="FAD-linked reductases, C-terminal domain"/>
    <property type="match status" value="1"/>
</dbReference>
<evidence type="ECO:0000256" key="1">
    <source>
        <dbReference type="ARBA" id="ARBA00001974"/>
    </source>
</evidence>
<dbReference type="GO" id="GO:0050660">
    <property type="term" value="F:flavin adenine dinucleotide binding"/>
    <property type="evidence" value="ECO:0007669"/>
    <property type="project" value="TreeGrafter"/>
</dbReference>
<dbReference type="EMBL" id="FMYK01000004">
    <property type="protein sequence ID" value="SDC36659.1"/>
    <property type="molecule type" value="Genomic_DNA"/>
</dbReference>
<dbReference type="InterPro" id="IPR004379">
    <property type="entry name" value="UDP-GALP_mutase"/>
</dbReference>
<keyword evidence="3" id="KW-0285">Flavoprotein</keyword>
<dbReference type="InterPro" id="IPR015899">
    <property type="entry name" value="UDP-GalPyranose_mutase_C"/>
</dbReference>
<name>A0A1G6KZX0_9GAMM</name>
<accession>A0A1G6KZX0</accession>
<evidence type="ECO:0000313" key="8">
    <source>
        <dbReference type="Proteomes" id="UP000242317"/>
    </source>
</evidence>
<dbReference type="PANTHER" id="PTHR21197">
    <property type="entry name" value="UDP-GALACTOPYRANOSE MUTASE"/>
    <property type="match status" value="1"/>
</dbReference>
<protein>
    <submittedName>
        <fullName evidence="7">UDP-galactopyranose mutase</fullName>
    </submittedName>
</protein>
<gene>
    <name evidence="7" type="ORF">SAMN05421749_104255</name>
</gene>
<dbReference type="OrthoDB" id="9815989at2"/>
<evidence type="ECO:0000256" key="5">
    <source>
        <dbReference type="ARBA" id="ARBA00023235"/>
    </source>
</evidence>
<keyword evidence="5" id="KW-0413">Isomerase</keyword>
<keyword evidence="8" id="KW-1185">Reference proteome</keyword>
<comment type="cofactor">
    <cofactor evidence="1">
        <name>FAD</name>
        <dbReference type="ChEBI" id="CHEBI:57692"/>
    </cofactor>
</comment>
<dbReference type="RefSeq" id="WP_092619458.1">
    <property type="nucleotide sequence ID" value="NZ_FMYK01000004.1"/>
</dbReference>
<evidence type="ECO:0000313" key="7">
    <source>
        <dbReference type="EMBL" id="SDC36659.1"/>
    </source>
</evidence>
<dbReference type="GO" id="GO:0005829">
    <property type="term" value="C:cytosol"/>
    <property type="evidence" value="ECO:0007669"/>
    <property type="project" value="TreeGrafter"/>
</dbReference>
<dbReference type="Pfam" id="PF03275">
    <property type="entry name" value="GLF"/>
    <property type="match status" value="1"/>
</dbReference>
<dbReference type="Proteomes" id="UP000242317">
    <property type="component" value="Unassembled WGS sequence"/>
</dbReference>
<dbReference type="GO" id="GO:0008767">
    <property type="term" value="F:UDP-galactopyranose mutase activity"/>
    <property type="evidence" value="ECO:0007669"/>
    <property type="project" value="InterPro"/>
</dbReference>
<dbReference type="SUPFAM" id="SSF51971">
    <property type="entry name" value="Nucleotide-binding domain"/>
    <property type="match status" value="1"/>
</dbReference>
<comment type="similarity">
    <text evidence="2">Belongs to the UDP-galactopyranose/dTDP-fucopyranose mutase family.</text>
</comment>
<dbReference type="AlphaFoldDB" id="A0A1G6KZX0"/>
<dbReference type="PANTHER" id="PTHR21197:SF0">
    <property type="entry name" value="UDP-GALACTOPYRANOSE MUTASE"/>
    <property type="match status" value="1"/>
</dbReference>
<evidence type="ECO:0000256" key="2">
    <source>
        <dbReference type="ARBA" id="ARBA00009321"/>
    </source>
</evidence>